<feature type="transmembrane region" description="Helical" evidence="10">
    <location>
        <begin position="102"/>
        <end position="126"/>
    </location>
</feature>
<evidence type="ECO:0000259" key="11">
    <source>
        <dbReference type="Pfam" id="PF03600"/>
    </source>
</evidence>
<comment type="subcellular location">
    <subcellularLocation>
        <location evidence="1">Cell membrane</location>
        <topology evidence="1">Multi-pass membrane protein</topology>
    </subcellularLocation>
</comment>
<gene>
    <name evidence="12" type="ORF">GYA93_20110</name>
</gene>
<keyword evidence="7" id="KW-0059">Arsenical resistance</keyword>
<feature type="transmembrane region" description="Helical" evidence="10">
    <location>
        <begin position="320"/>
        <end position="346"/>
    </location>
</feature>
<keyword evidence="8 10" id="KW-1133">Transmembrane helix</keyword>
<evidence type="ECO:0000256" key="9">
    <source>
        <dbReference type="ARBA" id="ARBA00023136"/>
    </source>
</evidence>
<dbReference type="PRINTS" id="PR00758">
    <property type="entry name" value="ARSENICPUMP"/>
</dbReference>
<dbReference type="InterPro" id="IPR000802">
    <property type="entry name" value="Arsenical_pump_ArsB"/>
</dbReference>
<feature type="transmembrane region" description="Helical" evidence="10">
    <location>
        <begin position="249"/>
        <end position="266"/>
    </location>
</feature>
<name>A0A7K3LUE5_9ACTN</name>
<organism evidence="12 13">
    <name type="scientific">Gordonia desulfuricans</name>
    <dbReference type="NCBI Taxonomy" id="89051"/>
    <lineage>
        <taxon>Bacteria</taxon>
        <taxon>Bacillati</taxon>
        <taxon>Actinomycetota</taxon>
        <taxon>Actinomycetes</taxon>
        <taxon>Mycobacteriales</taxon>
        <taxon>Gordoniaceae</taxon>
        <taxon>Gordonia</taxon>
    </lineage>
</organism>
<keyword evidence="9 10" id="KW-0472">Membrane</keyword>
<dbReference type="GO" id="GO:0005886">
    <property type="term" value="C:plasma membrane"/>
    <property type="evidence" value="ECO:0007669"/>
    <property type="project" value="UniProtKB-SubCell"/>
</dbReference>
<dbReference type="PANTHER" id="PTHR43302:SF5">
    <property type="entry name" value="TRANSPORTER ARSB-RELATED"/>
    <property type="match status" value="1"/>
</dbReference>
<comment type="similarity">
    <text evidence="3">Belongs to the CitM (TC 2.A.11) transporter family.</text>
</comment>
<evidence type="ECO:0000313" key="13">
    <source>
        <dbReference type="Proteomes" id="UP000466307"/>
    </source>
</evidence>
<feature type="transmembrane region" description="Helical" evidence="10">
    <location>
        <begin position="6"/>
        <end position="27"/>
    </location>
</feature>
<proteinExistence type="inferred from homology"/>
<evidence type="ECO:0000256" key="6">
    <source>
        <dbReference type="ARBA" id="ARBA00022692"/>
    </source>
</evidence>
<feature type="transmembrane region" description="Helical" evidence="10">
    <location>
        <begin position="396"/>
        <end position="419"/>
    </location>
</feature>
<dbReference type="GO" id="GO:0046685">
    <property type="term" value="P:response to arsenic-containing substance"/>
    <property type="evidence" value="ECO:0007669"/>
    <property type="project" value="UniProtKB-KW"/>
</dbReference>
<dbReference type="RefSeq" id="WP_059036013.1">
    <property type="nucleotide sequence ID" value="NZ_JAADZU010000086.1"/>
</dbReference>
<evidence type="ECO:0000256" key="1">
    <source>
        <dbReference type="ARBA" id="ARBA00004651"/>
    </source>
</evidence>
<feature type="transmembrane region" description="Helical" evidence="10">
    <location>
        <begin position="177"/>
        <end position="203"/>
    </location>
</feature>
<reference evidence="12 13" key="1">
    <citation type="submission" date="2020-01" db="EMBL/GenBank/DDBJ databases">
        <title>Investigation of new actinobacteria for the biodesulphurisation of diesel fuel.</title>
        <authorList>
            <person name="Athi Narayanan S.M."/>
        </authorList>
    </citation>
    <scope>NUCLEOTIDE SEQUENCE [LARGE SCALE GENOMIC DNA]</scope>
    <source>
        <strain evidence="12 13">213E</strain>
    </source>
</reference>
<dbReference type="EMBL" id="JAADZU010000086">
    <property type="protein sequence ID" value="NDK91854.1"/>
    <property type="molecule type" value="Genomic_DNA"/>
</dbReference>
<feature type="transmembrane region" description="Helical" evidence="10">
    <location>
        <begin position="278"/>
        <end position="300"/>
    </location>
</feature>
<accession>A0A7K3LUE5</accession>
<comment type="similarity">
    <text evidence="2">Belongs to the ArsB family.</text>
</comment>
<dbReference type="AlphaFoldDB" id="A0A7K3LUE5"/>
<dbReference type="GO" id="GO:0015105">
    <property type="term" value="F:arsenite transmembrane transporter activity"/>
    <property type="evidence" value="ECO:0007669"/>
    <property type="project" value="InterPro"/>
</dbReference>
<dbReference type="Proteomes" id="UP000466307">
    <property type="component" value="Unassembled WGS sequence"/>
</dbReference>
<dbReference type="PANTHER" id="PTHR43302">
    <property type="entry name" value="TRANSPORTER ARSB-RELATED"/>
    <property type="match status" value="1"/>
</dbReference>
<evidence type="ECO:0000256" key="7">
    <source>
        <dbReference type="ARBA" id="ARBA00022849"/>
    </source>
</evidence>
<comment type="caution">
    <text evidence="12">The sequence shown here is derived from an EMBL/GenBank/DDBJ whole genome shotgun (WGS) entry which is preliminary data.</text>
</comment>
<evidence type="ECO:0000313" key="12">
    <source>
        <dbReference type="EMBL" id="NDK91854.1"/>
    </source>
</evidence>
<evidence type="ECO:0000256" key="8">
    <source>
        <dbReference type="ARBA" id="ARBA00022989"/>
    </source>
</evidence>
<feature type="transmembrane region" description="Helical" evidence="10">
    <location>
        <begin position="34"/>
        <end position="54"/>
    </location>
</feature>
<keyword evidence="6 10" id="KW-0812">Transmembrane</keyword>
<dbReference type="Pfam" id="PF03600">
    <property type="entry name" value="CitMHS"/>
    <property type="match status" value="1"/>
</dbReference>
<keyword evidence="5" id="KW-1003">Cell membrane</keyword>
<feature type="transmembrane region" description="Helical" evidence="10">
    <location>
        <begin position="355"/>
        <end position="376"/>
    </location>
</feature>
<evidence type="ECO:0000256" key="2">
    <source>
        <dbReference type="ARBA" id="ARBA00006433"/>
    </source>
</evidence>
<evidence type="ECO:0000256" key="10">
    <source>
        <dbReference type="SAM" id="Phobius"/>
    </source>
</evidence>
<evidence type="ECO:0000256" key="4">
    <source>
        <dbReference type="ARBA" id="ARBA00022448"/>
    </source>
</evidence>
<protein>
    <submittedName>
        <fullName evidence="12">Arsenic transporter</fullName>
    </submittedName>
</protein>
<evidence type="ECO:0000256" key="3">
    <source>
        <dbReference type="ARBA" id="ARBA00009843"/>
    </source>
</evidence>
<dbReference type="InterPro" id="IPR004680">
    <property type="entry name" value="Cit_transptr-like_dom"/>
</dbReference>
<feature type="transmembrane region" description="Helical" evidence="10">
    <location>
        <begin position="60"/>
        <end position="90"/>
    </location>
</feature>
<keyword evidence="4" id="KW-0813">Transport</keyword>
<evidence type="ECO:0000256" key="5">
    <source>
        <dbReference type="ARBA" id="ARBA00022475"/>
    </source>
</evidence>
<feature type="domain" description="Citrate transporter-like" evidence="11">
    <location>
        <begin position="26"/>
        <end position="351"/>
    </location>
</feature>
<sequence>MLTADSVLGTVLAVCALVAVIGVAVWATRIPAAVVAVPAAVLLAVLGVVSWGQIGTELEFIGPTIGFLAAMLVIAEVCARTGVFAWIGAVLARSSRGSPTRLLGLVFAAAAVTTAVLSIDTTIVLLTPVAVATARRIGARVTPVGAATAHLANSASTLLPVSNLTNLLAFSATGLGFLGFAGLMAGPWVAAIVVEYLLFRWFFADQLRPPRDADRPADTAGTVRRPPIGTLIALGLILVGFVVAEPLGVPLAVVAAIGAVVMVAPLMRRTPLSTTVRVVRAANIGFLAFVAALGVIILPIRLGPIGDAIATLIPSGTQLWALLAVAALAAVIANLLNNLPATLLLLPMVAHEPGLALAMLLGVNIGPNLGYFGSLANLLWRDLMHRHTAAPTTRRFLLLGTVTVPPTLVAAVVALWAGLRVLG</sequence>
<keyword evidence="13" id="KW-1185">Reference proteome</keyword>